<organism evidence="2 3">
    <name type="scientific">Vibrio nigripulchritudo</name>
    <dbReference type="NCBI Taxonomy" id="28173"/>
    <lineage>
        <taxon>Bacteria</taxon>
        <taxon>Pseudomonadati</taxon>
        <taxon>Pseudomonadota</taxon>
        <taxon>Gammaproteobacteria</taxon>
        <taxon>Vibrionales</taxon>
        <taxon>Vibrionaceae</taxon>
        <taxon>Vibrio</taxon>
    </lineage>
</organism>
<sequence length="295" mass="33256">MQVQFEPLVFDGELADFLSQYPQPASSVSLFWLGQAGFLIRYQNQVWLIDPYLSDSLAEKYQGTRFPHIRMMKAPISPDQLAHLSGVFCTHKHTDHMDPATLQPIFRQADDVLLVAPRAESKEAQTRSGLEESKLTLVSDGEHIQLSEFISVYVLPAAHEAIERDEQGNSHFLGYVLDIAIENRKVRVWHSGDSIPFDGLVEQVQKFKPDVALLPVNGRDEARRANGVPGNFHLKEAIEICQQAQIPTLIAHHFGLFEFNTIEPEKICAAAQQNADSISVFPAQLNVEYRLRLRS</sequence>
<dbReference type="InterPro" id="IPR001279">
    <property type="entry name" value="Metallo-B-lactamas"/>
</dbReference>
<dbReference type="GO" id="GO:0016787">
    <property type="term" value="F:hydrolase activity"/>
    <property type="evidence" value="ECO:0007669"/>
    <property type="project" value="UniProtKB-KW"/>
</dbReference>
<dbReference type="KEGG" id="vni:VIBNI_B1785"/>
<evidence type="ECO:0000313" key="3">
    <source>
        <dbReference type="Proteomes" id="UP000016895"/>
    </source>
</evidence>
<dbReference type="PATRIC" id="fig|1260221.3.peg.5366"/>
<gene>
    <name evidence="2" type="ORF">VIBNI_B1785</name>
</gene>
<dbReference type="InterPro" id="IPR050114">
    <property type="entry name" value="UPF0173_UPF0282_UlaG_hydrolase"/>
</dbReference>
<proteinExistence type="predicted"/>
<accession>U4KEE3</accession>
<dbReference type="RefSeq" id="WP_022561924.1">
    <property type="nucleotide sequence ID" value="NC_022543.1"/>
</dbReference>
<name>U4KEE3_9VIBR</name>
<dbReference type="AlphaFoldDB" id="U4KEE3"/>
<dbReference type="PANTHER" id="PTHR43546">
    <property type="entry name" value="UPF0173 METAL-DEPENDENT HYDROLASE MJ1163-RELATED"/>
    <property type="match status" value="1"/>
</dbReference>
<protein>
    <submittedName>
        <fullName evidence="2">Putative Metallo-hydrolase/oxidoreductase</fullName>
    </submittedName>
</protein>
<dbReference type="Proteomes" id="UP000016895">
    <property type="component" value="Chromosome 2"/>
</dbReference>
<dbReference type="STRING" id="28173.VIBNI_B1785"/>
<feature type="domain" description="Metallo-beta-lactamase" evidence="1">
    <location>
        <begin position="48"/>
        <end position="254"/>
    </location>
</feature>
<dbReference type="EMBL" id="FO203527">
    <property type="protein sequence ID" value="CCO61511.1"/>
    <property type="molecule type" value="Genomic_DNA"/>
</dbReference>
<evidence type="ECO:0000313" key="2">
    <source>
        <dbReference type="EMBL" id="CCO61511.1"/>
    </source>
</evidence>
<dbReference type="InterPro" id="IPR036866">
    <property type="entry name" value="RibonucZ/Hydroxyglut_hydro"/>
</dbReference>
<dbReference type="OrthoDB" id="9805728at2"/>
<dbReference type="SUPFAM" id="SSF56281">
    <property type="entry name" value="Metallo-hydrolase/oxidoreductase"/>
    <property type="match status" value="1"/>
</dbReference>
<dbReference type="eggNOG" id="COG2220">
    <property type="taxonomic scope" value="Bacteria"/>
</dbReference>
<reference evidence="2 3" key="1">
    <citation type="journal article" date="2013" name="ISME J.">
        <title>Comparative genomics of pathogenic lineages of Vibrio nigripulchritudo identifies virulence-associated traits.</title>
        <authorList>
            <person name="Goudenege D."/>
            <person name="Labreuche Y."/>
            <person name="Krin E."/>
            <person name="Ansquer D."/>
            <person name="Mangenot S."/>
            <person name="Calteau A."/>
            <person name="Medigue C."/>
            <person name="Mazel D."/>
            <person name="Polz M.F."/>
            <person name="Le Roux F."/>
        </authorList>
    </citation>
    <scope>NUCLEOTIDE SEQUENCE [LARGE SCALE GENOMIC DNA]</scope>
    <source>
        <strain evidence="3">SnF1</strain>
    </source>
</reference>
<dbReference type="Gene3D" id="3.60.15.10">
    <property type="entry name" value="Ribonuclease Z/Hydroxyacylglutathione hydrolase-like"/>
    <property type="match status" value="1"/>
</dbReference>
<keyword evidence="2" id="KW-0378">Hydrolase</keyword>
<evidence type="ECO:0000259" key="1">
    <source>
        <dbReference type="Pfam" id="PF12706"/>
    </source>
</evidence>
<keyword evidence="3" id="KW-1185">Reference proteome</keyword>
<dbReference type="Pfam" id="PF12706">
    <property type="entry name" value="Lactamase_B_2"/>
    <property type="match status" value="1"/>
</dbReference>